<organism evidence="1 2">
    <name type="scientific">Actinoalloteichus caeruleus DSM 43889</name>
    <dbReference type="NCBI Taxonomy" id="1120930"/>
    <lineage>
        <taxon>Bacteria</taxon>
        <taxon>Bacillati</taxon>
        <taxon>Actinomycetota</taxon>
        <taxon>Actinomycetes</taxon>
        <taxon>Pseudonocardiales</taxon>
        <taxon>Pseudonocardiaceae</taxon>
        <taxon>Actinoalloteichus</taxon>
        <taxon>Actinoalloteichus cyanogriseus</taxon>
    </lineage>
</organism>
<comment type="caution">
    <text evidence="1">The sequence shown here is derived from an EMBL/GenBank/DDBJ whole genome shotgun (WGS) entry which is preliminary data.</text>
</comment>
<evidence type="ECO:0000313" key="2">
    <source>
        <dbReference type="Proteomes" id="UP000791080"/>
    </source>
</evidence>
<evidence type="ECO:0000313" key="1">
    <source>
        <dbReference type="EMBL" id="MCP2330721.1"/>
    </source>
</evidence>
<dbReference type="Proteomes" id="UP000791080">
    <property type="component" value="Unassembled WGS sequence"/>
</dbReference>
<reference evidence="1 2" key="1">
    <citation type="submission" date="2013-07" db="EMBL/GenBank/DDBJ databases">
        <authorList>
            <consortium name="DOE Joint Genome Institute"/>
            <person name="Reeve W."/>
            <person name="Huntemann M."/>
            <person name="Han J."/>
            <person name="Chen A."/>
            <person name="Kyrpides N."/>
            <person name="Mavromatis K."/>
            <person name="Markowitz V."/>
            <person name="Palaniappan K."/>
            <person name="Ivanova N."/>
            <person name="Schaumberg A."/>
            <person name="Pati A."/>
            <person name="Liolios K."/>
            <person name="Nordberg H.P."/>
            <person name="Cantor M.N."/>
            <person name="Hua S.X."/>
            <person name="Woyke T."/>
        </authorList>
    </citation>
    <scope>NUCLEOTIDE SEQUENCE [LARGE SCALE GENOMIC DNA]</scope>
    <source>
        <strain evidence="1 2">DSM 43889</strain>
    </source>
</reference>
<name>A0ABT1JF12_ACTCY</name>
<keyword evidence="2" id="KW-1185">Reference proteome</keyword>
<gene>
    <name evidence="1" type="ORF">G443_000991</name>
</gene>
<protein>
    <recommendedName>
        <fullName evidence="3">RCK C-terminal domain-containing protein</fullName>
    </recommendedName>
</protein>
<accession>A0ABT1JF12</accession>
<reference evidence="1 2" key="2">
    <citation type="submission" date="2022-06" db="EMBL/GenBank/DDBJ databases">
        <title>Genomic Encyclopedia of Type Strains, Phase I: the one thousand microbial genomes (KMG-I) project.</title>
        <authorList>
            <person name="Kyrpides N."/>
        </authorList>
    </citation>
    <scope>NUCLEOTIDE SEQUENCE [LARGE SCALE GENOMIC DNA]</scope>
    <source>
        <strain evidence="1 2">DSM 43889</strain>
    </source>
</reference>
<proteinExistence type="predicted"/>
<sequence length="87" mass="9074">MTVRGVSAAGAPGASLRQLLLALDDPLVELVAAPAGLDVVIGEVVILDPEDAPDTQRGDLILLIGARDASALPAVRAAARRGRRRWR</sequence>
<dbReference type="EMBL" id="AUBJ02000001">
    <property type="protein sequence ID" value="MCP2330721.1"/>
    <property type="molecule type" value="Genomic_DNA"/>
</dbReference>
<evidence type="ECO:0008006" key="3">
    <source>
        <dbReference type="Google" id="ProtNLM"/>
    </source>
</evidence>